<evidence type="ECO:0000313" key="2">
    <source>
        <dbReference type="Proteomes" id="UP000242715"/>
    </source>
</evidence>
<evidence type="ECO:0000313" key="1">
    <source>
        <dbReference type="EMBL" id="GAU17272.1"/>
    </source>
</evidence>
<dbReference type="OrthoDB" id="1751770at2759"/>
<evidence type="ECO:0008006" key="3">
    <source>
        <dbReference type="Google" id="ProtNLM"/>
    </source>
</evidence>
<dbReference type="EMBL" id="DF973169">
    <property type="protein sequence ID" value="GAU17272.1"/>
    <property type="molecule type" value="Genomic_DNA"/>
</dbReference>
<dbReference type="Proteomes" id="UP000242715">
    <property type="component" value="Unassembled WGS sequence"/>
</dbReference>
<dbReference type="AlphaFoldDB" id="A0A2Z6LMU8"/>
<organism evidence="1 2">
    <name type="scientific">Trifolium subterraneum</name>
    <name type="common">Subterranean clover</name>
    <dbReference type="NCBI Taxonomy" id="3900"/>
    <lineage>
        <taxon>Eukaryota</taxon>
        <taxon>Viridiplantae</taxon>
        <taxon>Streptophyta</taxon>
        <taxon>Embryophyta</taxon>
        <taxon>Tracheophyta</taxon>
        <taxon>Spermatophyta</taxon>
        <taxon>Magnoliopsida</taxon>
        <taxon>eudicotyledons</taxon>
        <taxon>Gunneridae</taxon>
        <taxon>Pentapetalae</taxon>
        <taxon>rosids</taxon>
        <taxon>fabids</taxon>
        <taxon>Fabales</taxon>
        <taxon>Fabaceae</taxon>
        <taxon>Papilionoideae</taxon>
        <taxon>50 kb inversion clade</taxon>
        <taxon>NPAAA clade</taxon>
        <taxon>Hologalegina</taxon>
        <taxon>IRL clade</taxon>
        <taxon>Trifolieae</taxon>
        <taxon>Trifolium</taxon>
    </lineage>
</organism>
<reference evidence="2" key="1">
    <citation type="journal article" date="2017" name="Front. Plant Sci.">
        <title>Climate Clever Clovers: New Paradigm to Reduce the Environmental Footprint of Ruminants by Breeding Low Methanogenic Forages Utilizing Haplotype Variation.</title>
        <authorList>
            <person name="Kaur P."/>
            <person name="Appels R."/>
            <person name="Bayer P.E."/>
            <person name="Keeble-Gagnere G."/>
            <person name="Wang J."/>
            <person name="Hirakawa H."/>
            <person name="Shirasawa K."/>
            <person name="Vercoe P."/>
            <person name="Stefanova K."/>
            <person name="Durmic Z."/>
            <person name="Nichols P."/>
            <person name="Revell C."/>
            <person name="Isobe S.N."/>
            <person name="Edwards D."/>
            <person name="Erskine W."/>
        </authorList>
    </citation>
    <scope>NUCLEOTIDE SEQUENCE [LARGE SCALE GENOMIC DNA]</scope>
    <source>
        <strain evidence="2">cv. Daliak</strain>
    </source>
</reference>
<gene>
    <name evidence="1" type="ORF">TSUD_109880</name>
</gene>
<name>A0A2Z6LMU8_TRISU</name>
<protein>
    <recommendedName>
        <fullName evidence="3">Reverse transcriptase zinc-binding domain-containing protein</fullName>
    </recommendedName>
</protein>
<accession>A0A2Z6LMU8</accession>
<sequence>MHLGTPYCFHCGDIVETTLHVLRDCPLVMLVVWMNLVPQHLREGFFTAELHNWITINIEQPKWSHYWATTVHALWEWRNKALHYDDFVMFVKPWEVICSRVKHYYSYTRVQTIAGLSNNNVEYIRWKPPDDGSVRLNTDGASKRVGFAGCGGVLRGDNSSWICGFMRD</sequence>
<proteinExistence type="predicted"/>
<keyword evidence="2" id="KW-1185">Reference proteome</keyword>